<dbReference type="GO" id="GO:0006552">
    <property type="term" value="P:L-leucine catabolic process"/>
    <property type="evidence" value="ECO:0007669"/>
    <property type="project" value="TreeGrafter"/>
</dbReference>
<feature type="domain" description="Acyl-CoA oxidase/dehydrogenase middle" evidence="7">
    <location>
        <begin position="222"/>
        <end position="316"/>
    </location>
</feature>
<dbReference type="Gene3D" id="2.40.110.10">
    <property type="entry name" value="Butyryl-CoA Dehydrogenase, subunit A, domain 2"/>
    <property type="match status" value="1"/>
</dbReference>
<dbReference type="AlphaFoldDB" id="A0A4Y9ZCH3"/>
<dbReference type="GO" id="GO:0050660">
    <property type="term" value="F:flavin adenine dinucleotide binding"/>
    <property type="evidence" value="ECO:0007669"/>
    <property type="project" value="InterPro"/>
</dbReference>
<comment type="cofactor">
    <cofactor evidence="1 5">
        <name>FAD</name>
        <dbReference type="ChEBI" id="CHEBI:57692"/>
    </cofactor>
</comment>
<dbReference type="GO" id="GO:0008470">
    <property type="term" value="F:3-methylbutanoyl-CoA dehydrogenase activity"/>
    <property type="evidence" value="ECO:0007669"/>
    <property type="project" value="TreeGrafter"/>
</dbReference>
<evidence type="ECO:0000256" key="4">
    <source>
        <dbReference type="ARBA" id="ARBA00022827"/>
    </source>
</evidence>
<evidence type="ECO:0000259" key="6">
    <source>
        <dbReference type="Pfam" id="PF00441"/>
    </source>
</evidence>
<gene>
    <name evidence="9" type="ORF">EVG20_g1144</name>
</gene>
<dbReference type="Gene3D" id="1.20.140.10">
    <property type="entry name" value="Butyryl-CoA Dehydrogenase, subunit A, domain 3"/>
    <property type="match status" value="1"/>
</dbReference>
<proteinExistence type="inferred from homology"/>
<dbReference type="InterPro" id="IPR009075">
    <property type="entry name" value="AcylCo_DH/oxidase_C"/>
</dbReference>
<dbReference type="InterPro" id="IPR009100">
    <property type="entry name" value="AcylCoA_DH/oxidase_NM_dom_sf"/>
</dbReference>
<dbReference type="InterPro" id="IPR006089">
    <property type="entry name" value="Acyl-CoA_DH_CS"/>
</dbReference>
<dbReference type="PROSITE" id="PS00072">
    <property type="entry name" value="ACYL_COA_DH_1"/>
    <property type="match status" value="1"/>
</dbReference>
<keyword evidence="3 5" id="KW-0285">Flavoprotein</keyword>
<dbReference type="Gene3D" id="1.10.540.10">
    <property type="entry name" value="Acyl-CoA dehydrogenase/oxidase, N-terminal domain"/>
    <property type="match status" value="1"/>
</dbReference>
<dbReference type="FunFam" id="1.10.540.10:FF:000007">
    <property type="entry name" value="Isovaleryl-CoA dehydrogenase, mitochondrial"/>
    <property type="match status" value="1"/>
</dbReference>
<dbReference type="EMBL" id="SEOQ01000033">
    <property type="protein sequence ID" value="TFY71860.1"/>
    <property type="molecule type" value="Genomic_DNA"/>
</dbReference>
<feature type="domain" description="Acyl-CoA dehydrogenase/oxidase C-terminal" evidence="6">
    <location>
        <begin position="328"/>
        <end position="486"/>
    </location>
</feature>
<dbReference type="InterPro" id="IPR046373">
    <property type="entry name" value="Acyl-CoA_Oxase/DH_mid-dom_sf"/>
</dbReference>
<dbReference type="STRING" id="205917.A0A4Y9ZCH3"/>
<reference evidence="9 10" key="1">
    <citation type="submission" date="2019-02" db="EMBL/GenBank/DDBJ databases">
        <title>Genome sequencing of the rare red list fungi Dentipellis fragilis.</title>
        <authorList>
            <person name="Buettner E."/>
            <person name="Kellner H."/>
        </authorList>
    </citation>
    <scope>NUCLEOTIDE SEQUENCE [LARGE SCALE GENOMIC DNA]</scope>
    <source>
        <strain evidence="9 10">DSM 105465</strain>
    </source>
</reference>
<dbReference type="InterPro" id="IPR006091">
    <property type="entry name" value="Acyl-CoA_Oxase/DH_mid-dom"/>
</dbReference>
<name>A0A4Y9ZCH3_9AGAM</name>
<keyword evidence="4 5" id="KW-0274">FAD</keyword>
<comment type="caution">
    <text evidence="9">The sequence shown here is derived from an EMBL/GenBank/DDBJ whole genome shotgun (WGS) entry which is preliminary data.</text>
</comment>
<dbReference type="FunFam" id="2.40.110.10:FF:000004">
    <property type="entry name" value="Isovaleryl-CoA dehydrogenase, mitochondrial"/>
    <property type="match status" value="1"/>
</dbReference>
<dbReference type="Pfam" id="PF02771">
    <property type="entry name" value="Acyl-CoA_dh_N"/>
    <property type="match status" value="1"/>
</dbReference>
<protein>
    <recommendedName>
        <fullName evidence="11">Isovaleryl-CoA dehydrogenase</fullName>
    </recommendedName>
</protein>
<feature type="domain" description="Acyl-CoA dehydrogenase/oxidase N-terminal" evidence="8">
    <location>
        <begin position="105"/>
        <end position="217"/>
    </location>
</feature>
<dbReference type="InterPro" id="IPR037069">
    <property type="entry name" value="AcylCoA_DH/ox_N_sf"/>
</dbReference>
<dbReference type="Pfam" id="PF02770">
    <property type="entry name" value="Acyl-CoA_dh_M"/>
    <property type="match status" value="1"/>
</dbReference>
<dbReference type="InterPro" id="IPR013786">
    <property type="entry name" value="AcylCoA_DH/ox_N"/>
</dbReference>
<dbReference type="PANTHER" id="PTHR43884">
    <property type="entry name" value="ACYL-COA DEHYDROGENASE"/>
    <property type="match status" value="1"/>
</dbReference>
<accession>A0A4Y9ZCH3</accession>
<evidence type="ECO:0000313" key="10">
    <source>
        <dbReference type="Proteomes" id="UP000298327"/>
    </source>
</evidence>
<keyword evidence="10" id="KW-1185">Reference proteome</keyword>
<dbReference type="Proteomes" id="UP000298327">
    <property type="component" value="Unassembled WGS sequence"/>
</dbReference>
<evidence type="ECO:0000313" key="9">
    <source>
        <dbReference type="EMBL" id="TFY71860.1"/>
    </source>
</evidence>
<dbReference type="InterPro" id="IPR036250">
    <property type="entry name" value="AcylCo_DH-like_C"/>
</dbReference>
<dbReference type="PANTHER" id="PTHR43884:SF18">
    <property type="entry name" value="ISOVALERYL-COENZYME A DEHYDROGENASE"/>
    <property type="match status" value="1"/>
</dbReference>
<evidence type="ECO:0000259" key="8">
    <source>
        <dbReference type="Pfam" id="PF02771"/>
    </source>
</evidence>
<evidence type="ECO:0000256" key="1">
    <source>
        <dbReference type="ARBA" id="ARBA00001974"/>
    </source>
</evidence>
<dbReference type="OrthoDB" id="9988775at2759"/>
<evidence type="ECO:0000256" key="5">
    <source>
        <dbReference type="RuleBase" id="RU362125"/>
    </source>
</evidence>
<evidence type="ECO:0000256" key="3">
    <source>
        <dbReference type="ARBA" id="ARBA00022630"/>
    </source>
</evidence>
<dbReference type="PROSITE" id="PS00073">
    <property type="entry name" value="ACYL_COA_DH_2"/>
    <property type="match status" value="1"/>
</dbReference>
<comment type="similarity">
    <text evidence="2 5">Belongs to the acyl-CoA dehydrogenase family.</text>
</comment>
<evidence type="ECO:0000256" key="2">
    <source>
        <dbReference type="ARBA" id="ARBA00009347"/>
    </source>
</evidence>
<dbReference type="SUPFAM" id="SSF56645">
    <property type="entry name" value="Acyl-CoA dehydrogenase NM domain-like"/>
    <property type="match status" value="1"/>
</dbReference>
<dbReference type="SUPFAM" id="SSF47203">
    <property type="entry name" value="Acyl-CoA dehydrogenase C-terminal domain-like"/>
    <property type="match status" value="1"/>
</dbReference>
<organism evidence="9 10">
    <name type="scientific">Dentipellis fragilis</name>
    <dbReference type="NCBI Taxonomy" id="205917"/>
    <lineage>
        <taxon>Eukaryota</taxon>
        <taxon>Fungi</taxon>
        <taxon>Dikarya</taxon>
        <taxon>Basidiomycota</taxon>
        <taxon>Agaricomycotina</taxon>
        <taxon>Agaricomycetes</taxon>
        <taxon>Russulales</taxon>
        <taxon>Hericiaceae</taxon>
        <taxon>Dentipellis</taxon>
    </lineage>
</organism>
<evidence type="ECO:0008006" key="11">
    <source>
        <dbReference type="Google" id="ProtNLM"/>
    </source>
</evidence>
<keyword evidence="5" id="KW-0560">Oxidoreductase</keyword>
<evidence type="ECO:0000259" key="7">
    <source>
        <dbReference type="Pfam" id="PF02770"/>
    </source>
</evidence>
<dbReference type="Pfam" id="PF00441">
    <property type="entry name" value="Acyl-CoA_dh_1"/>
    <property type="match status" value="1"/>
</dbReference>
<sequence length="494" mass="53977">MFECDRYASYVFIDKIRAGRAPDRCATIMADSHPSPVRLSFSFTKPDQYISFTITKYWAPMSAARVALHCAGRRVQGRTAPLTSASQSQRRHASSFYNTAIAGLTSEQQEFRNAVSEFAQREVAPRAADIDKSNNFPMDLWEKLGDMGLLGVTVSSKYGGIEQGYFEHTLAMEELSRASGSVALSYGAHSNLCVNQIHRHGTDAQKDKYLPDLVSGKKVGSLAMSEPGSGSDVVSMKLKADKVDGGYLLNGNKFWITNGPIASTLVVYAKTSPEKGSKGITTFIVEKGFEGFSTHQKLDKFGMRGSDTCELVFENCFVPEENVLGKIGGGAAVLMSGLDLERLVLSGGPLGLMQAAFDYAVEYVHDRKQFGAPVGTFQLMQADRTCMLWHEHAIKARLVDESVLLTDASIFSHPVRALITADIQDCAGAILYSTEKAVEVASESMQCLGGNGYINDYPVGRILRDSRLYTVGAGTQEIRRMLIGREFNQELAAQ</sequence>